<proteinExistence type="predicted"/>
<dbReference type="SMART" id="SM00342">
    <property type="entry name" value="HTH_ARAC"/>
    <property type="match status" value="1"/>
</dbReference>
<dbReference type="Pfam" id="PF12625">
    <property type="entry name" value="Arabinose_bd"/>
    <property type="match status" value="1"/>
</dbReference>
<dbReference type="PRINTS" id="PR00032">
    <property type="entry name" value="HTHARAC"/>
</dbReference>
<dbReference type="PANTHER" id="PTHR47894">
    <property type="entry name" value="HTH-TYPE TRANSCRIPTIONAL REGULATOR GADX"/>
    <property type="match status" value="1"/>
</dbReference>
<dbReference type="RefSeq" id="WP_344808916.1">
    <property type="nucleotide sequence ID" value="NZ_BAABBO010000018.1"/>
</dbReference>
<dbReference type="InterPro" id="IPR009057">
    <property type="entry name" value="Homeodomain-like_sf"/>
</dbReference>
<comment type="caution">
    <text evidence="5">The sequence shown here is derived from an EMBL/GenBank/DDBJ whole genome shotgun (WGS) entry which is preliminary data.</text>
</comment>
<dbReference type="Proteomes" id="UP001501337">
    <property type="component" value="Unassembled WGS sequence"/>
</dbReference>
<dbReference type="InterPro" id="IPR018060">
    <property type="entry name" value="HTH_AraC"/>
</dbReference>
<evidence type="ECO:0000256" key="3">
    <source>
        <dbReference type="ARBA" id="ARBA00023163"/>
    </source>
</evidence>
<keyword evidence="1" id="KW-0805">Transcription regulation</keyword>
<accession>A0ABP7Q2U4</accession>
<dbReference type="SUPFAM" id="SSF46689">
    <property type="entry name" value="Homeodomain-like"/>
    <property type="match status" value="1"/>
</dbReference>
<gene>
    <name evidence="5" type="ORF">GCM10022278_35600</name>
</gene>
<protein>
    <submittedName>
        <fullName evidence="5">AraC family transcriptional regulator</fullName>
    </submittedName>
</protein>
<keyword evidence="2" id="KW-0238">DNA-binding</keyword>
<dbReference type="Gene3D" id="1.10.10.60">
    <property type="entry name" value="Homeodomain-like"/>
    <property type="match status" value="1"/>
</dbReference>
<dbReference type="PROSITE" id="PS01124">
    <property type="entry name" value="HTH_ARAC_FAMILY_2"/>
    <property type="match status" value="1"/>
</dbReference>
<evidence type="ECO:0000313" key="6">
    <source>
        <dbReference type="Proteomes" id="UP001501337"/>
    </source>
</evidence>
<sequence>MSAEYRLSDRLTIASYFARTHLANGLSMGAREEEILRDTGLTLAQLAHPKARILATQLAGIVNNCWGFSRDELLGFTRQKMNLGMFRLLAEHLITCKDLAEVLGYIVRFYGLTGDQLGVRLDRTDDVLACSITPDFKSAGHNSVAHSLLIELLLLIFHRFLSWLTGHVIPLVKVCLQYPRPDHHQEYRLMFPSPCEFDSHHNALLFNAEELNLPVVRNADELADYLQQIPLQWFRKQSFHGVWTADVMALLEEDSDIERVAERLNVTSRTLRRKLTSEGSRFQQLKDNARRDVAINLLQQRNLTIAEIGFKVGFTETATFSRAFKQWTGVTPSSYRKASTFRKYR</sequence>
<evidence type="ECO:0000256" key="2">
    <source>
        <dbReference type="ARBA" id="ARBA00023125"/>
    </source>
</evidence>
<dbReference type="PANTHER" id="PTHR47894:SF1">
    <property type="entry name" value="HTH-TYPE TRANSCRIPTIONAL REGULATOR VQSM"/>
    <property type="match status" value="1"/>
</dbReference>
<evidence type="ECO:0000259" key="4">
    <source>
        <dbReference type="PROSITE" id="PS01124"/>
    </source>
</evidence>
<evidence type="ECO:0000256" key="1">
    <source>
        <dbReference type="ARBA" id="ARBA00023015"/>
    </source>
</evidence>
<keyword evidence="3" id="KW-0804">Transcription</keyword>
<feature type="domain" description="HTH araC/xylS-type" evidence="4">
    <location>
        <begin position="251"/>
        <end position="338"/>
    </location>
</feature>
<dbReference type="InterPro" id="IPR032687">
    <property type="entry name" value="AraC-type_N"/>
</dbReference>
<reference evidence="6" key="1">
    <citation type="journal article" date="2019" name="Int. J. Syst. Evol. Microbiol.">
        <title>The Global Catalogue of Microorganisms (GCM) 10K type strain sequencing project: providing services to taxonomists for standard genome sequencing and annotation.</title>
        <authorList>
            <consortium name="The Broad Institute Genomics Platform"/>
            <consortium name="The Broad Institute Genome Sequencing Center for Infectious Disease"/>
            <person name="Wu L."/>
            <person name="Ma J."/>
        </authorList>
    </citation>
    <scope>NUCLEOTIDE SEQUENCE [LARGE SCALE GENOMIC DNA]</scope>
    <source>
        <strain evidence="6">JCM 17555</strain>
    </source>
</reference>
<dbReference type="EMBL" id="BAABBO010000018">
    <property type="protein sequence ID" value="GAA3975568.1"/>
    <property type="molecule type" value="Genomic_DNA"/>
</dbReference>
<name>A0ABP7Q2U4_9GAMM</name>
<dbReference type="Pfam" id="PF12833">
    <property type="entry name" value="HTH_18"/>
    <property type="match status" value="1"/>
</dbReference>
<organism evidence="5 6">
    <name type="scientific">Allohahella marinimesophila</name>
    <dbReference type="NCBI Taxonomy" id="1054972"/>
    <lineage>
        <taxon>Bacteria</taxon>
        <taxon>Pseudomonadati</taxon>
        <taxon>Pseudomonadota</taxon>
        <taxon>Gammaproteobacteria</taxon>
        <taxon>Oceanospirillales</taxon>
        <taxon>Hahellaceae</taxon>
        <taxon>Allohahella</taxon>
    </lineage>
</organism>
<dbReference type="InterPro" id="IPR020449">
    <property type="entry name" value="Tscrpt_reg_AraC-type_HTH"/>
</dbReference>
<evidence type="ECO:0000313" key="5">
    <source>
        <dbReference type="EMBL" id="GAA3975568.1"/>
    </source>
</evidence>
<keyword evidence="6" id="KW-1185">Reference proteome</keyword>